<dbReference type="RefSeq" id="WP_163300802.1">
    <property type="nucleotide sequence ID" value="NZ_JAAGRQ010000009.1"/>
</dbReference>
<name>A0A7K3NIY4_9BACT</name>
<dbReference type="SUPFAM" id="SSF54862">
    <property type="entry name" value="4Fe-4S ferredoxins"/>
    <property type="match status" value="1"/>
</dbReference>
<dbReference type="InterPro" id="IPR017896">
    <property type="entry name" value="4Fe4S_Fe-S-bd"/>
</dbReference>
<reference evidence="7 8" key="1">
    <citation type="submission" date="2020-02" db="EMBL/GenBank/DDBJ databases">
        <title>Comparative genomics of sulfur disproportionating microorganisms.</title>
        <authorList>
            <person name="Ward L.M."/>
            <person name="Bertran E."/>
            <person name="Johnston D.T."/>
        </authorList>
    </citation>
    <scope>NUCLEOTIDE SEQUENCE [LARGE SCALE GENOMIC DNA]</scope>
    <source>
        <strain evidence="7 8">DSM 3696</strain>
    </source>
</reference>
<evidence type="ECO:0000313" key="7">
    <source>
        <dbReference type="EMBL" id="NDY55745.1"/>
    </source>
</evidence>
<dbReference type="InterPro" id="IPR017900">
    <property type="entry name" value="4Fe4S_Fe_S_CS"/>
</dbReference>
<keyword evidence="1" id="KW-0004">4Fe-4S</keyword>
<keyword evidence="2" id="KW-0479">Metal-binding</keyword>
<proteinExistence type="predicted"/>
<dbReference type="GO" id="GO:0020037">
    <property type="term" value="F:heme binding"/>
    <property type="evidence" value="ECO:0007669"/>
    <property type="project" value="InterPro"/>
</dbReference>
<comment type="caution">
    <text evidence="7">The sequence shown here is derived from an EMBL/GenBank/DDBJ whole genome shotgun (WGS) entry which is preliminary data.</text>
</comment>
<evidence type="ECO:0000259" key="6">
    <source>
        <dbReference type="PROSITE" id="PS51379"/>
    </source>
</evidence>
<dbReference type="SUPFAM" id="SSF56014">
    <property type="entry name" value="Nitrite and sulphite reductase 4Fe-4S domain-like"/>
    <property type="match status" value="1"/>
</dbReference>
<feature type="region of interest" description="Disordered" evidence="5">
    <location>
        <begin position="214"/>
        <end position="237"/>
    </location>
</feature>
<evidence type="ECO:0000256" key="3">
    <source>
        <dbReference type="ARBA" id="ARBA00023004"/>
    </source>
</evidence>
<keyword evidence="8" id="KW-1185">Reference proteome</keyword>
<protein>
    <submittedName>
        <fullName evidence="7">4Fe-4S dicluster domain-containing protein</fullName>
    </submittedName>
</protein>
<feature type="domain" description="4Fe-4S ferredoxin-type" evidence="6">
    <location>
        <begin position="88"/>
        <end position="116"/>
    </location>
</feature>
<feature type="domain" description="4Fe-4S ferredoxin-type" evidence="6">
    <location>
        <begin position="117"/>
        <end position="146"/>
    </location>
</feature>
<dbReference type="PROSITE" id="PS51379">
    <property type="entry name" value="4FE4S_FER_2"/>
    <property type="match status" value="2"/>
</dbReference>
<keyword evidence="4" id="KW-0411">Iron-sulfur</keyword>
<dbReference type="GO" id="GO:0016491">
    <property type="term" value="F:oxidoreductase activity"/>
    <property type="evidence" value="ECO:0007669"/>
    <property type="project" value="InterPro"/>
</dbReference>
<organism evidence="7 8">
    <name type="scientific">Desulfolutivibrio sulfodismutans</name>
    <dbReference type="NCBI Taxonomy" id="63561"/>
    <lineage>
        <taxon>Bacteria</taxon>
        <taxon>Pseudomonadati</taxon>
        <taxon>Thermodesulfobacteriota</taxon>
        <taxon>Desulfovibrionia</taxon>
        <taxon>Desulfovibrionales</taxon>
        <taxon>Desulfovibrionaceae</taxon>
        <taxon>Desulfolutivibrio</taxon>
    </lineage>
</organism>
<evidence type="ECO:0000313" key="8">
    <source>
        <dbReference type="Proteomes" id="UP000469724"/>
    </source>
</evidence>
<dbReference type="InterPro" id="IPR045854">
    <property type="entry name" value="NO2/SO3_Rdtase_4Fe4S_sf"/>
</dbReference>
<evidence type="ECO:0000256" key="4">
    <source>
        <dbReference type="ARBA" id="ARBA00023014"/>
    </source>
</evidence>
<dbReference type="Gene3D" id="3.30.70.20">
    <property type="match status" value="1"/>
</dbReference>
<dbReference type="EMBL" id="JAAGRQ010000009">
    <property type="protein sequence ID" value="NDY55745.1"/>
    <property type="molecule type" value="Genomic_DNA"/>
</dbReference>
<evidence type="ECO:0000256" key="2">
    <source>
        <dbReference type="ARBA" id="ARBA00022723"/>
    </source>
</evidence>
<dbReference type="Gene3D" id="3.30.413.10">
    <property type="entry name" value="Sulfite Reductase Hemoprotein, domain 1"/>
    <property type="match status" value="1"/>
</dbReference>
<dbReference type="Pfam" id="PF12838">
    <property type="entry name" value="Fer4_7"/>
    <property type="match status" value="1"/>
</dbReference>
<dbReference type="AlphaFoldDB" id="A0A7K3NIY4"/>
<dbReference type="GO" id="GO:0046872">
    <property type="term" value="F:metal ion binding"/>
    <property type="evidence" value="ECO:0007669"/>
    <property type="project" value="UniProtKB-KW"/>
</dbReference>
<evidence type="ECO:0000256" key="1">
    <source>
        <dbReference type="ARBA" id="ARBA00022485"/>
    </source>
</evidence>
<accession>A0A7K3NIY4</accession>
<gene>
    <name evidence="7" type="ORF">G3N56_03180</name>
</gene>
<dbReference type="Proteomes" id="UP000469724">
    <property type="component" value="Unassembled WGS sequence"/>
</dbReference>
<dbReference type="GO" id="GO:0051539">
    <property type="term" value="F:4 iron, 4 sulfur cluster binding"/>
    <property type="evidence" value="ECO:0007669"/>
    <property type="project" value="UniProtKB-KW"/>
</dbReference>
<evidence type="ECO:0000256" key="5">
    <source>
        <dbReference type="SAM" id="MobiDB-lite"/>
    </source>
</evidence>
<dbReference type="PROSITE" id="PS00198">
    <property type="entry name" value="4FE4S_FER_1"/>
    <property type="match status" value="2"/>
</dbReference>
<sequence length="237" mass="24899">MSEHTFRLTTCRGLDPAPGARPCPHALPCDTDMAGLLGHTLTEAGWPAFLAEKEPSIRHHQAIKVVLAGCPNACAGPQVADFGLIRACRPAREPDRCTGCGACAAACPERLVAITPDGPVIDRTSCLGCGLCVRACPHEALALDRLGWRVMAGGRLGRHPALAVELPGLFSDAEAAACLARLAAFFMARHRPGVRLSALLPKDATAVGQILRGEAPTLRSGPSPGHPQARARARHRT</sequence>
<keyword evidence="3" id="KW-0408">Iron</keyword>